<sequence length="245" mass="27855">MQWTDKLTIAKGIVRGLMFLHKNNIVYRNLSQIKLVDFGLAKQIFEISLTYTSIVQGMAAYIDHQCCVNPRFKRNRKSDIYSLGIILWEISCGVVLCAYIIKGYREETAVGALPQYVKLYEQCWDNDPTIRPAIRLILETINLLISNIMCRIMNQLKIEPLIPSLRGHNRKVAGSSSKGDENSARTTEKCLRRLYKNTTLNSLYLKKNQLGSEGGKTQAEALCKNTALTYLDLENNKLSPEGENF</sequence>
<gene>
    <name evidence="5" type="ORF">C2G38_2160917</name>
</gene>
<evidence type="ECO:0000256" key="2">
    <source>
        <dbReference type="ARBA" id="ARBA00022737"/>
    </source>
</evidence>
<organism evidence="5 6">
    <name type="scientific">Gigaspora rosea</name>
    <dbReference type="NCBI Taxonomy" id="44941"/>
    <lineage>
        <taxon>Eukaryota</taxon>
        <taxon>Fungi</taxon>
        <taxon>Fungi incertae sedis</taxon>
        <taxon>Mucoromycota</taxon>
        <taxon>Glomeromycotina</taxon>
        <taxon>Glomeromycetes</taxon>
        <taxon>Diversisporales</taxon>
        <taxon>Gigasporaceae</taxon>
        <taxon>Gigaspora</taxon>
    </lineage>
</organism>
<accession>A0A397W127</accession>
<name>A0A397W127_9GLOM</name>
<keyword evidence="3" id="KW-0472">Membrane</keyword>
<keyword evidence="6" id="KW-1185">Reference proteome</keyword>
<keyword evidence="2" id="KW-0677">Repeat</keyword>
<keyword evidence="3" id="KW-0812">Transmembrane</keyword>
<dbReference type="AlphaFoldDB" id="A0A397W127"/>
<dbReference type="Pfam" id="PF13516">
    <property type="entry name" value="LRR_6"/>
    <property type="match status" value="2"/>
</dbReference>
<keyword evidence="5" id="KW-0808">Transferase</keyword>
<dbReference type="GO" id="GO:0005524">
    <property type="term" value="F:ATP binding"/>
    <property type="evidence" value="ECO:0007669"/>
    <property type="project" value="InterPro"/>
</dbReference>
<feature type="domain" description="Protein kinase" evidence="4">
    <location>
        <begin position="1"/>
        <end position="145"/>
    </location>
</feature>
<keyword evidence="3" id="KW-1133">Transmembrane helix</keyword>
<dbReference type="EMBL" id="QKWP01000103">
    <property type="protein sequence ID" value="RIB27307.1"/>
    <property type="molecule type" value="Genomic_DNA"/>
</dbReference>
<dbReference type="STRING" id="44941.A0A397W127"/>
<evidence type="ECO:0000256" key="3">
    <source>
        <dbReference type="SAM" id="Phobius"/>
    </source>
</evidence>
<dbReference type="GO" id="GO:0004672">
    <property type="term" value="F:protein kinase activity"/>
    <property type="evidence" value="ECO:0007669"/>
    <property type="project" value="InterPro"/>
</dbReference>
<dbReference type="InterPro" id="IPR000719">
    <property type="entry name" value="Prot_kinase_dom"/>
</dbReference>
<dbReference type="OrthoDB" id="2018532at2759"/>
<keyword evidence="1" id="KW-0433">Leucine-rich repeat</keyword>
<evidence type="ECO:0000313" key="6">
    <source>
        <dbReference type="Proteomes" id="UP000266673"/>
    </source>
</evidence>
<dbReference type="Gene3D" id="1.10.510.10">
    <property type="entry name" value="Transferase(Phosphotransferase) domain 1"/>
    <property type="match status" value="1"/>
</dbReference>
<dbReference type="InterPro" id="IPR050167">
    <property type="entry name" value="Ser_Thr_protein_kinase"/>
</dbReference>
<dbReference type="InterPro" id="IPR011009">
    <property type="entry name" value="Kinase-like_dom_sf"/>
</dbReference>
<dbReference type="InterPro" id="IPR032675">
    <property type="entry name" value="LRR_dom_sf"/>
</dbReference>
<keyword evidence="5" id="KW-0418">Kinase</keyword>
<dbReference type="PROSITE" id="PS50011">
    <property type="entry name" value="PROTEIN_KINASE_DOM"/>
    <property type="match status" value="1"/>
</dbReference>
<evidence type="ECO:0000259" key="4">
    <source>
        <dbReference type="PROSITE" id="PS50011"/>
    </source>
</evidence>
<evidence type="ECO:0000313" key="5">
    <source>
        <dbReference type="EMBL" id="RIB27307.1"/>
    </source>
</evidence>
<dbReference type="SUPFAM" id="SSF52047">
    <property type="entry name" value="RNI-like"/>
    <property type="match status" value="1"/>
</dbReference>
<evidence type="ECO:0000256" key="1">
    <source>
        <dbReference type="ARBA" id="ARBA00022614"/>
    </source>
</evidence>
<protein>
    <submittedName>
        <fullName evidence="5">Kinase-like domain-containing protein</fullName>
    </submittedName>
</protein>
<dbReference type="PANTHER" id="PTHR23257">
    <property type="entry name" value="SERINE-THREONINE PROTEIN KINASE"/>
    <property type="match status" value="1"/>
</dbReference>
<proteinExistence type="predicted"/>
<dbReference type="SUPFAM" id="SSF56112">
    <property type="entry name" value="Protein kinase-like (PK-like)"/>
    <property type="match status" value="1"/>
</dbReference>
<reference evidence="5 6" key="1">
    <citation type="submission" date="2018-06" db="EMBL/GenBank/DDBJ databases">
        <title>Comparative genomics reveals the genomic features of Rhizophagus irregularis, R. cerebriforme, R. diaphanum and Gigaspora rosea, and their symbiotic lifestyle signature.</title>
        <authorList>
            <person name="Morin E."/>
            <person name="San Clemente H."/>
            <person name="Chen E.C.H."/>
            <person name="De La Providencia I."/>
            <person name="Hainaut M."/>
            <person name="Kuo A."/>
            <person name="Kohler A."/>
            <person name="Murat C."/>
            <person name="Tang N."/>
            <person name="Roy S."/>
            <person name="Loubradou J."/>
            <person name="Henrissat B."/>
            <person name="Grigoriev I.V."/>
            <person name="Corradi N."/>
            <person name="Roux C."/>
            <person name="Martin F.M."/>
        </authorList>
    </citation>
    <scope>NUCLEOTIDE SEQUENCE [LARGE SCALE GENOMIC DNA]</scope>
    <source>
        <strain evidence="5 6">DAOM 194757</strain>
    </source>
</reference>
<dbReference type="Pfam" id="PF07714">
    <property type="entry name" value="PK_Tyr_Ser-Thr"/>
    <property type="match status" value="1"/>
</dbReference>
<comment type="caution">
    <text evidence="5">The sequence shown here is derived from an EMBL/GenBank/DDBJ whole genome shotgun (WGS) entry which is preliminary data.</text>
</comment>
<dbReference type="Gene3D" id="3.80.10.10">
    <property type="entry name" value="Ribonuclease Inhibitor"/>
    <property type="match status" value="1"/>
</dbReference>
<feature type="transmembrane region" description="Helical" evidence="3">
    <location>
        <begin position="80"/>
        <end position="101"/>
    </location>
</feature>
<dbReference type="InterPro" id="IPR001611">
    <property type="entry name" value="Leu-rich_rpt"/>
</dbReference>
<dbReference type="Proteomes" id="UP000266673">
    <property type="component" value="Unassembled WGS sequence"/>
</dbReference>
<dbReference type="InterPro" id="IPR001245">
    <property type="entry name" value="Ser-Thr/Tyr_kinase_cat_dom"/>
</dbReference>